<sequence>MSETIRQGDIVRTTGIRSPAMLVVKLHLQADDSELAELIWFDANMNARQLTLDTGFLEHVPRAE</sequence>
<evidence type="ECO:0000313" key="1">
    <source>
        <dbReference type="EMBL" id="MBB5576403.1"/>
    </source>
</evidence>
<protein>
    <recommendedName>
        <fullName evidence="3">DUF2158 domain-containing protein</fullName>
    </recommendedName>
</protein>
<dbReference type="EMBL" id="JACHBI010000012">
    <property type="protein sequence ID" value="MBB5576403.1"/>
    <property type="molecule type" value="Genomic_DNA"/>
</dbReference>
<dbReference type="RefSeq" id="WP_146143999.1">
    <property type="nucleotide sequence ID" value="NZ_JACHBI010000012.1"/>
</dbReference>
<evidence type="ECO:0000313" key="2">
    <source>
        <dbReference type="Proteomes" id="UP000549882"/>
    </source>
</evidence>
<accession>A0A7W8XVL1</accession>
<keyword evidence="2" id="KW-1185">Reference proteome</keyword>
<name>A0A7W8XVL1_9HYPH</name>
<reference evidence="1 2" key="1">
    <citation type="submission" date="2020-08" db="EMBL/GenBank/DDBJ databases">
        <title>Genomic Encyclopedia of Type Strains, Phase IV (KMG-V): Genome sequencing to study the core and pangenomes of soil and plant-associated prokaryotes.</title>
        <authorList>
            <person name="Whitman W."/>
        </authorList>
    </citation>
    <scope>NUCLEOTIDE SEQUENCE [LARGE SCALE GENOMIC DNA]</scope>
    <source>
        <strain evidence="1 2">SEMIA 4064</strain>
    </source>
</reference>
<proteinExistence type="predicted"/>
<comment type="caution">
    <text evidence="1">The sequence shown here is derived from an EMBL/GenBank/DDBJ whole genome shotgun (WGS) entry which is preliminary data.</text>
</comment>
<dbReference type="Proteomes" id="UP000549882">
    <property type="component" value="Unassembled WGS sequence"/>
</dbReference>
<gene>
    <name evidence="1" type="ORF">GGD50_005046</name>
</gene>
<organism evidence="1 2">
    <name type="scientific">Rhizobium paranaense</name>
    <dbReference type="NCBI Taxonomy" id="1650438"/>
    <lineage>
        <taxon>Bacteria</taxon>
        <taxon>Pseudomonadati</taxon>
        <taxon>Pseudomonadota</taxon>
        <taxon>Alphaproteobacteria</taxon>
        <taxon>Hyphomicrobiales</taxon>
        <taxon>Rhizobiaceae</taxon>
        <taxon>Rhizobium/Agrobacterium group</taxon>
        <taxon>Rhizobium</taxon>
    </lineage>
</organism>
<evidence type="ECO:0008006" key="3">
    <source>
        <dbReference type="Google" id="ProtNLM"/>
    </source>
</evidence>
<dbReference type="AlphaFoldDB" id="A0A7W8XVL1"/>